<dbReference type="Gene3D" id="3.40.50.150">
    <property type="entry name" value="Vaccinia Virus protein VP39"/>
    <property type="match status" value="1"/>
</dbReference>
<dbReference type="EMBL" id="FUYA01000009">
    <property type="protein sequence ID" value="SKA78968.1"/>
    <property type="molecule type" value="Genomic_DNA"/>
</dbReference>
<proteinExistence type="predicted"/>
<evidence type="ECO:0000313" key="3">
    <source>
        <dbReference type="Proteomes" id="UP000189733"/>
    </source>
</evidence>
<evidence type="ECO:0000259" key="1">
    <source>
        <dbReference type="Pfam" id="PF08242"/>
    </source>
</evidence>
<dbReference type="STRING" id="1121442.SAMN02745702_02464"/>
<dbReference type="PANTHER" id="PTHR43861:SF6">
    <property type="entry name" value="METHYLTRANSFERASE TYPE 11"/>
    <property type="match status" value="1"/>
</dbReference>
<reference evidence="2 3" key="1">
    <citation type="submission" date="2017-02" db="EMBL/GenBank/DDBJ databases">
        <authorList>
            <person name="Peterson S.W."/>
        </authorList>
    </citation>
    <scope>NUCLEOTIDE SEQUENCE [LARGE SCALE GENOMIC DNA]</scope>
    <source>
        <strain evidence="2 3">DSM 18034</strain>
    </source>
</reference>
<dbReference type="PANTHER" id="PTHR43861">
    <property type="entry name" value="TRANS-ACONITATE 2-METHYLTRANSFERASE-RELATED"/>
    <property type="match status" value="1"/>
</dbReference>
<evidence type="ECO:0000313" key="2">
    <source>
        <dbReference type="EMBL" id="SKA78968.1"/>
    </source>
</evidence>
<dbReference type="Pfam" id="PF08242">
    <property type="entry name" value="Methyltransf_12"/>
    <property type="match status" value="1"/>
</dbReference>
<keyword evidence="2" id="KW-0489">Methyltransferase</keyword>
<dbReference type="Proteomes" id="UP000189733">
    <property type="component" value="Unassembled WGS sequence"/>
</dbReference>
<name>A0A1T4WQ31_9BACT</name>
<dbReference type="CDD" id="cd02440">
    <property type="entry name" value="AdoMet_MTases"/>
    <property type="match status" value="1"/>
</dbReference>
<accession>A0A1T4WQ31</accession>
<dbReference type="InterPro" id="IPR013217">
    <property type="entry name" value="Methyltransf_12"/>
</dbReference>
<feature type="domain" description="Methyltransferase type 12" evidence="1">
    <location>
        <begin position="90"/>
        <end position="189"/>
    </location>
</feature>
<protein>
    <submittedName>
        <fullName evidence="2">Methyltransferase domain-containing protein</fullName>
    </submittedName>
</protein>
<dbReference type="SUPFAM" id="SSF53335">
    <property type="entry name" value="S-adenosyl-L-methionine-dependent methyltransferases"/>
    <property type="match status" value="1"/>
</dbReference>
<dbReference type="InterPro" id="IPR029063">
    <property type="entry name" value="SAM-dependent_MTases_sf"/>
</dbReference>
<dbReference type="GO" id="GO:0032259">
    <property type="term" value="P:methylation"/>
    <property type="evidence" value="ECO:0007669"/>
    <property type="project" value="UniProtKB-KW"/>
</dbReference>
<keyword evidence="2" id="KW-0808">Transferase</keyword>
<organism evidence="2 3">
    <name type="scientific">Desulfobaculum bizertense DSM 18034</name>
    <dbReference type="NCBI Taxonomy" id="1121442"/>
    <lineage>
        <taxon>Bacteria</taxon>
        <taxon>Pseudomonadati</taxon>
        <taxon>Thermodesulfobacteriota</taxon>
        <taxon>Desulfovibrionia</taxon>
        <taxon>Desulfovibrionales</taxon>
        <taxon>Desulfovibrionaceae</taxon>
        <taxon>Desulfobaculum</taxon>
    </lineage>
</organism>
<keyword evidence="3" id="KW-1185">Reference proteome</keyword>
<gene>
    <name evidence="2" type="ORF">SAMN02745702_02464</name>
</gene>
<dbReference type="GO" id="GO:0008168">
    <property type="term" value="F:methyltransferase activity"/>
    <property type="evidence" value="ECO:0007669"/>
    <property type="project" value="UniProtKB-KW"/>
</dbReference>
<sequence>MIQDWIEENYTFKAAQGVWLRQGHDEFAYSDGDAVEKAIYKRVLIAKDRSVSSDELFATCDDWPSLYHLSPERSNLLRPFGDFLQGKRVLELGCGCGAITRFLGEAGADVLALEGSFRRASIAAARCEGLENVTVLCDKILEAPIQSQKFDVVTLIGVLEYARMFSESEDPIAETLRMARSLLNPGGCLLLAIENRFGLKYFAGAREDHLGTAMDGIEGGYRPKGPVTFSRKVLERYLKECGFAQSELHLPLPDYKLPRAMIHPAGIDDENFAAEALLTDVAARDYSRFEQYVFSAPAAWPGLHEAGLTRDLANSFLFVAWADEVQPCLSDGVLAEYYGEFMLRETQKVVQFVKENDAYQVRRQPLSPPAKRLRSLRGFRHVLEDEPYFRGETMQAHLTHAISMSGWTIQDIVEALRPWVELLKEHSVERDGKAYIPGKFYDLIPCNAILVDGKATAIDQEWISQEELFPLSYMVLRGLSISLIRQHLVGVPQKGTPLRYEEIFKAFMSALNLSYDRKEIEECWNCEKVLQANFGNRCRSFQQYCTLELNPRVDLTSALAALEQEQKRSVELFKANKELKQSLRELMKAQ</sequence>
<dbReference type="AlphaFoldDB" id="A0A1T4WQ31"/>